<dbReference type="PANTHER" id="PTHR36115:SF10">
    <property type="entry name" value="RDD DOMAIN-CONTAINING PROTEIN"/>
    <property type="match status" value="1"/>
</dbReference>
<dbReference type="RefSeq" id="WP_309480560.1">
    <property type="nucleotide sequence ID" value="NZ_CP133720.1"/>
</dbReference>
<feature type="transmembrane region" description="Helical" evidence="6">
    <location>
        <begin position="55"/>
        <end position="72"/>
    </location>
</feature>
<name>A0ABY9REH1_9BURK</name>
<feature type="transmembrane region" description="Helical" evidence="6">
    <location>
        <begin position="128"/>
        <end position="146"/>
    </location>
</feature>
<dbReference type="InterPro" id="IPR051791">
    <property type="entry name" value="Pra-immunoreactive"/>
</dbReference>
<proteinExistence type="predicted"/>
<dbReference type="InterPro" id="IPR010432">
    <property type="entry name" value="RDD"/>
</dbReference>
<keyword evidence="5 6" id="KW-0472">Membrane</keyword>
<feature type="transmembrane region" description="Helical" evidence="6">
    <location>
        <begin position="102"/>
        <end position="122"/>
    </location>
</feature>
<comment type="subcellular location">
    <subcellularLocation>
        <location evidence="1">Cell membrane</location>
        <topology evidence="1">Multi-pass membrane protein</topology>
    </subcellularLocation>
</comment>
<feature type="transmembrane region" description="Helical" evidence="6">
    <location>
        <begin position="21"/>
        <end position="43"/>
    </location>
</feature>
<gene>
    <name evidence="8" type="ORF">RF679_10335</name>
</gene>
<evidence type="ECO:0000259" key="7">
    <source>
        <dbReference type="Pfam" id="PF06271"/>
    </source>
</evidence>
<dbReference type="Pfam" id="PF06271">
    <property type="entry name" value="RDD"/>
    <property type="match status" value="1"/>
</dbReference>
<sequence>MSLVTNSPQFITPSIKRRLICMIYEALLVFGVIFFSSFIFDVVTQSKHALKLREAREAFLFVVIGCYFVFFWRRSGQTLAMQTWRIKVVDLDGQRLPLIKAIVRYCFAWGWCLPGLVVAHQLGLKETASLIPVGVGFTLWALTAYFERNMQFLHDRLAKTKLIELPAVTKNSN</sequence>
<organism evidence="8 9">
    <name type="scientific">Undibacterium cyanobacteriorum</name>
    <dbReference type="NCBI Taxonomy" id="3073561"/>
    <lineage>
        <taxon>Bacteria</taxon>
        <taxon>Pseudomonadati</taxon>
        <taxon>Pseudomonadota</taxon>
        <taxon>Betaproteobacteria</taxon>
        <taxon>Burkholderiales</taxon>
        <taxon>Oxalobacteraceae</taxon>
        <taxon>Undibacterium</taxon>
    </lineage>
</organism>
<dbReference type="PANTHER" id="PTHR36115">
    <property type="entry name" value="PROLINE-RICH ANTIGEN HOMOLOG-RELATED"/>
    <property type="match status" value="1"/>
</dbReference>
<evidence type="ECO:0000256" key="1">
    <source>
        <dbReference type="ARBA" id="ARBA00004651"/>
    </source>
</evidence>
<evidence type="ECO:0000256" key="4">
    <source>
        <dbReference type="ARBA" id="ARBA00022989"/>
    </source>
</evidence>
<evidence type="ECO:0000256" key="2">
    <source>
        <dbReference type="ARBA" id="ARBA00022475"/>
    </source>
</evidence>
<protein>
    <submittedName>
        <fullName evidence="8">RDD family protein</fullName>
    </submittedName>
</protein>
<dbReference type="Proteomes" id="UP001181355">
    <property type="component" value="Chromosome"/>
</dbReference>
<evidence type="ECO:0000256" key="3">
    <source>
        <dbReference type="ARBA" id="ARBA00022692"/>
    </source>
</evidence>
<evidence type="ECO:0000313" key="9">
    <source>
        <dbReference type="Proteomes" id="UP001181355"/>
    </source>
</evidence>
<dbReference type="EMBL" id="CP133720">
    <property type="protein sequence ID" value="WMW79059.1"/>
    <property type="molecule type" value="Genomic_DNA"/>
</dbReference>
<evidence type="ECO:0000313" key="8">
    <source>
        <dbReference type="EMBL" id="WMW79059.1"/>
    </source>
</evidence>
<keyword evidence="4 6" id="KW-1133">Transmembrane helix</keyword>
<keyword evidence="3 6" id="KW-0812">Transmembrane</keyword>
<reference evidence="8" key="1">
    <citation type="submission" date="2023-09" db="EMBL/GenBank/DDBJ databases">
        <title>Undibacterium sp. 20NA77.5 isolated from freshwater.</title>
        <authorList>
            <person name="Le V."/>
            <person name="Ko S.-R."/>
            <person name="Ahn C.-Y."/>
            <person name="Oh H.-M."/>
        </authorList>
    </citation>
    <scope>NUCLEOTIDE SEQUENCE</scope>
    <source>
        <strain evidence="8">20NA77.5</strain>
    </source>
</reference>
<accession>A0ABY9REH1</accession>
<feature type="domain" description="RDD" evidence="7">
    <location>
        <begin position="13"/>
        <end position="159"/>
    </location>
</feature>
<keyword evidence="9" id="KW-1185">Reference proteome</keyword>
<evidence type="ECO:0000256" key="5">
    <source>
        <dbReference type="ARBA" id="ARBA00023136"/>
    </source>
</evidence>
<evidence type="ECO:0000256" key="6">
    <source>
        <dbReference type="SAM" id="Phobius"/>
    </source>
</evidence>
<keyword evidence="2" id="KW-1003">Cell membrane</keyword>